<dbReference type="EMBL" id="GL876972">
    <property type="protein sequence ID" value="KLU88924.1"/>
    <property type="molecule type" value="Genomic_DNA"/>
</dbReference>
<sequence length="103" mass="10436">MGTGAHIAIPLATRLAGCSAAIAVTVTPQPVIVTETKTNTAANSVPTYVTKCDGGNSEKYASACKCGGVVAPTVTADAQTITVTTTVVQSVCPTLNPVRFLRN</sequence>
<dbReference type="EMBL" id="ADBL01001912">
    <property type="status" value="NOT_ANNOTATED_CDS"/>
    <property type="molecule type" value="Genomic_DNA"/>
</dbReference>
<keyword evidence="1" id="KW-0732">Signal</keyword>
<reference evidence="4" key="2">
    <citation type="submission" date="2010-05" db="EMBL/GenBank/DDBJ databases">
        <title>The genome sequence of Magnaporthe poae strain ATCC 64411.</title>
        <authorList>
            <person name="Ma L.-J."/>
            <person name="Dead R."/>
            <person name="Young S."/>
            <person name="Zeng Q."/>
            <person name="Koehrsen M."/>
            <person name="Alvarado L."/>
            <person name="Berlin A."/>
            <person name="Chapman S.B."/>
            <person name="Chen Z."/>
            <person name="Freedman E."/>
            <person name="Gellesch M."/>
            <person name="Goldberg J."/>
            <person name="Griggs A."/>
            <person name="Gujja S."/>
            <person name="Heilman E.R."/>
            <person name="Heiman D."/>
            <person name="Hepburn T."/>
            <person name="Howarth C."/>
            <person name="Jen D."/>
            <person name="Larson L."/>
            <person name="Mehta T."/>
            <person name="Neiman D."/>
            <person name="Pearson M."/>
            <person name="Roberts A."/>
            <person name="Saif S."/>
            <person name="Shea T."/>
            <person name="Shenoy N."/>
            <person name="Sisk P."/>
            <person name="Stolte C."/>
            <person name="Sykes S."/>
            <person name="Walk T."/>
            <person name="White J."/>
            <person name="Yandava C."/>
            <person name="Haas B."/>
            <person name="Nusbaum C."/>
            <person name="Birren B."/>
        </authorList>
    </citation>
    <scope>NUCLEOTIDE SEQUENCE [LARGE SCALE GENOMIC DNA]</scope>
    <source>
        <strain evidence="4">ATCC 64411 / 73-15</strain>
    </source>
</reference>
<dbReference type="AlphaFoldDB" id="A0A0C4E5X7"/>
<dbReference type="VEuPathDB" id="FungiDB:MAPG_07905"/>
<feature type="signal peptide" evidence="1">
    <location>
        <begin position="1"/>
        <end position="20"/>
    </location>
</feature>
<dbReference type="EnsemblFungi" id="MAPG_07905T0">
    <property type="protein sequence ID" value="MAPG_07905T0"/>
    <property type="gene ID" value="MAPG_07905"/>
</dbReference>
<accession>A0A0C4E5X7</accession>
<proteinExistence type="predicted"/>
<reference evidence="2" key="1">
    <citation type="submission" date="2010-05" db="EMBL/GenBank/DDBJ databases">
        <title>The Genome Sequence of Magnaporthe poae strain ATCC 64411.</title>
        <authorList>
            <consortium name="The Broad Institute Genome Sequencing Platform"/>
            <consortium name="Broad Institute Genome Sequencing Center for Infectious Disease"/>
            <person name="Ma L.-J."/>
            <person name="Dead R."/>
            <person name="Young S."/>
            <person name="Zeng Q."/>
            <person name="Koehrsen M."/>
            <person name="Alvarado L."/>
            <person name="Berlin A."/>
            <person name="Chapman S.B."/>
            <person name="Chen Z."/>
            <person name="Freedman E."/>
            <person name="Gellesch M."/>
            <person name="Goldberg J."/>
            <person name="Griggs A."/>
            <person name="Gujja S."/>
            <person name="Heilman E.R."/>
            <person name="Heiman D."/>
            <person name="Hepburn T."/>
            <person name="Howarth C."/>
            <person name="Jen D."/>
            <person name="Larson L."/>
            <person name="Mehta T."/>
            <person name="Neiman D."/>
            <person name="Pearson M."/>
            <person name="Roberts A."/>
            <person name="Saif S."/>
            <person name="Shea T."/>
            <person name="Shenoy N."/>
            <person name="Sisk P."/>
            <person name="Stolte C."/>
            <person name="Sykes S."/>
            <person name="Walk T."/>
            <person name="White J."/>
            <person name="Yandava C."/>
            <person name="Haas B."/>
            <person name="Nusbaum C."/>
            <person name="Birren B."/>
        </authorList>
    </citation>
    <scope>NUCLEOTIDE SEQUENCE</scope>
    <source>
        <strain evidence="2">ATCC 64411</strain>
    </source>
</reference>
<feature type="chain" id="PRO_5009385737" evidence="1">
    <location>
        <begin position="21"/>
        <end position="103"/>
    </location>
</feature>
<reference evidence="3" key="4">
    <citation type="journal article" date="2015" name="G3 (Bethesda)">
        <title>Genome sequences of three phytopathogenic species of the Magnaporthaceae family of fungi.</title>
        <authorList>
            <person name="Okagaki L.H."/>
            <person name="Nunes C.C."/>
            <person name="Sailsbery J."/>
            <person name="Clay B."/>
            <person name="Brown D."/>
            <person name="John T."/>
            <person name="Oh Y."/>
            <person name="Young N."/>
            <person name="Fitzgerald M."/>
            <person name="Haas B.J."/>
            <person name="Zeng Q."/>
            <person name="Young S."/>
            <person name="Adiconis X."/>
            <person name="Fan L."/>
            <person name="Levin J.Z."/>
            <person name="Mitchell T.K."/>
            <person name="Okubara P.A."/>
            <person name="Farman M.L."/>
            <person name="Kohn L.M."/>
            <person name="Birren B."/>
            <person name="Ma L.-J."/>
            <person name="Dean R.A."/>
        </authorList>
    </citation>
    <scope>NUCLEOTIDE SEQUENCE</scope>
    <source>
        <strain evidence="3">ATCC 64411 / 73-15</strain>
    </source>
</reference>
<evidence type="ECO:0000313" key="3">
    <source>
        <dbReference type="EnsemblFungi" id="MAPG_07905T0"/>
    </source>
</evidence>
<evidence type="ECO:0000313" key="2">
    <source>
        <dbReference type="EMBL" id="KLU88924.1"/>
    </source>
</evidence>
<dbReference type="Proteomes" id="UP000011715">
    <property type="component" value="Unassembled WGS sequence"/>
</dbReference>
<reference evidence="2" key="3">
    <citation type="submission" date="2011-03" db="EMBL/GenBank/DDBJ databases">
        <title>Annotation of Magnaporthe poae ATCC 64411.</title>
        <authorList>
            <person name="Ma L.-J."/>
            <person name="Dead R."/>
            <person name="Young S.K."/>
            <person name="Zeng Q."/>
            <person name="Gargeya S."/>
            <person name="Fitzgerald M."/>
            <person name="Haas B."/>
            <person name="Abouelleil A."/>
            <person name="Alvarado L."/>
            <person name="Arachchi H.M."/>
            <person name="Berlin A."/>
            <person name="Brown A."/>
            <person name="Chapman S.B."/>
            <person name="Chen Z."/>
            <person name="Dunbar C."/>
            <person name="Freedman E."/>
            <person name="Gearin G."/>
            <person name="Gellesch M."/>
            <person name="Goldberg J."/>
            <person name="Griggs A."/>
            <person name="Gujja S."/>
            <person name="Heiman D."/>
            <person name="Howarth C."/>
            <person name="Larson L."/>
            <person name="Lui A."/>
            <person name="MacDonald P.J.P."/>
            <person name="Mehta T."/>
            <person name="Montmayeur A."/>
            <person name="Murphy C."/>
            <person name="Neiman D."/>
            <person name="Pearson M."/>
            <person name="Priest M."/>
            <person name="Roberts A."/>
            <person name="Saif S."/>
            <person name="Shea T."/>
            <person name="Shenoy N."/>
            <person name="Sisk P."/>
            <person name="Stolte C."/>
            <person name="Sykes S."/>
            <person name="Yandava C."/>
            <person name="Wortman J."/>
            <person name="Nusbaum C."/>
            <person name="Birren B."/>
        </authorList>
    </citation>
    <scope>NUCLEOTIDE SEQUENCE</scope>
    <source>
        <strain evidence="2">ATCC 64411</strain>
    </source>
</reference>
<reference evidence="3" key="5">
    <citation type="submission" date="2015-06" db="UniProtKB">
        <authorList>
            <consortium name="EnsemblFungi"/>
        </authorList>
    </citation>
    <scope>IDENTIFICATION</scope>
    <source>
        <strain evidence="3">ATCC 64411</strain>
    </source>
</reference>
<evidence type="ECO:0000313" key="4">
    <source>
        <dbReference type="Proteomes" id="UP000011715"/>
    </source>
</evidence>
<organism evidence="3 4">
    <name type="scientific">Magnaporthiopsis poae (strain ATCC 64411 / 73-15)</name>
    <name type="common">Kentucky bluegrass fungus</name>
    <name type="synonym">Magnaporthe poae</name>
    <dbReference type="NCBI Taxonomy" id="644358"/>
    <lineage>
        <taxon>Eukaryota</taxon>
        <taxon>Fungi</taxon>
        <taxon>Dikarya</taxon>
        <taxon>Ascomycota</taxon>
        <taxon>Pezizomycotina</taxon>
        <taxon>Sordariomycetes</taxon>
        <taxon>Sordariomycetidae</taxon>
        <taxon>Magnaporthales</taxon>
        <taxon>Magnaporthaceae</taxon>
        <taxon>Magnaporthiopsis</taxon>
    </lineage>
</organism>
<protein>
    <submittedName>
        <fullName evidence="2 3">Uncharacterized protein</fullName>
    </submittedName>
</protein>
<evidence type="ECO:0000256" key="1">
    <source>
        <dbReference type="SAM" id="SignalP"/>
    </source>
</evidence>
<gene>
    <name evidence="2" type="ORF">MAPG_07905</name>
</gene>
<keyword evidence="4" id="KW-1185">Reference proteome</keyword>
<name>A0A0C4E5X7_MAGP6</name>
<dbReference type="eggNOG" id="ENOG502RNAM">
    <property type="taxonomic scope" value="Eukaryota"/>
</dbReference>